<organism evidence="4 5">
    <name type="scientific">Xylocopa violacea</name>
    <name type="common">Violet carpenter bee</name>
    <name type="synonym">Apis violacea</name>
    <dbReference type="NCBI Taxonomy" id="135666"/>
    <lineage>
        <taxon>Eukaryota</taxon>
        <taxon>Metazoa</taxon>
        <taxon>Ecdysozoa</taxon>
        <taxon>Arthropoda</taxon>
        <taxon>Hexapoda</taxon>
        <taxon>Insecta</taxon>
        <taxon>Pterygota</taxon>
        <taxon>Neoptera</taxon>
        <taxon>Endopterygota</taxon>
        <taxon>Hymenoptera</taxon>
        <taxon>Apocrita</taxon>
        <taxon>Aculeata</taxon>
        <taxon>Apoidea</taxon>
        <taxon>Anthophila</taxon>
        <taxon>Apidae</taxon>
        <taxon>Xylocopa</taxon>
        <taxon>Xylocopa</taxon>
    </lineage>
</organism>
<protein>
    <recommendedName>
        <fullName evidence="6">Enoyl-CoA delta isomerase 2, mitochondrial</fullName>
    </recommendedName>
</protein>
<keyword evidence="5" id="KW-1185">Reference proteome</keyword>
<comment type="subcellular location">
    <subcellularLocation>
        <location evidence="1">Peroxisome</location>
    </subcellularLocation>
</comment>
<dbReference type="PANTHER" id="PTHR43684">
    <property type="match status" value="1"/>
</dbReference>
<dbReference type="PANTHER" id="PTHR43684:SF1">
    <property type="entry name" value="ENOYL-COA DELTA ISOMERASE 2"/>
    <property type="match status" value="1"/>
</dbReference>
<dbReference type="Pfam" id="PF00378">
    <property type="entry name" value="ECH_1"/>
    <property type="match status" value="1"/>
</dbReference>
<dbReference type="Gene3D" id="1.10.12.10">
    <property type="entry name" value="Lyase 2-enoyl-coa Hydratase, Chain A, domain 2"/>
    <property type="match status" value="1"/>
</dbReference>
<sequence>MYNTMEKKDSQDILYSVKNGMLKIVLNRPEKKNAITIPMYRELIEILHKSIQDNTVCMTVLTGAGDFFSSGNDFKLNLKHIGNDADGYEKPLNMYKDFVDALITYPKLLVAIVNGPAIGIAVTILPLFDMVYASEQAYFRTPFTQLGIVAEGCSTYTFPKVFGKSKAGDMLYLGYKMGAFEAKQYRLISEMYKHENLHEVWSYLQKITALSSEAVLAIKRLVKKWDQDILLQINAEEAAELLNRIQSSDFVERLTNIMLRKSKI</sequence>
<dbReference type="CDD" id="cd06558">
    <property type="entry name" value="crotonase-like"/>
    <property type="match status" value="1"/>
</dbReference>
<accession>A0ABP1NSV8</accession>
<proteinExistence type="predicted"/>
<comment type="caution">
    <text evidence="4">The sequence shown here is derived from an EMBL/GenBank/DDBJ whole genome shotgun (WGS) entry which is preliminary data.</text>
</comment>
<dbReference type="Gene3D" id="3.90.226.10">
    <property type="entry name" value="2-enoyl-CoA Hydratase, Chain A, domain 1"/>
    <property type="match status" value="1"/>
</dbReference>
<dbReference type="InterPro" id="IPR029045">
    <property type="entry name" value="ClpP/crotonase-like_dom_sf"/>
</dbReference>
<dbReference type="InterPro" id="IPR014748">
    <property type="entry name" value="Enoyl-CoA_hydra_C"/>
</dbReference>
<dbReference type="SUPFAM" id="SSF52096">
    <property type="entry name" value="ClpP/crotonase"/>
    <property type="match status" value="1"/>
</dbReference>
<dbReference type="Proteomes" id="UP001642520">
    <property type="component" value="Unassembled WGS sequence"/>
</dbReference>
<name>A0ABP1NSV8_XYLVO</name>
<dbReference type="InterPro" id="IPR001753">
    <property type="entry name" value="Enoyl-CoA_hydra/iso"/>
</dbReference>
<keyword evidence="3" id="KW-0413">Isomerase</keyword>
<evidence type="ECO:0000256" key="2">
    <source>
        <dbReference type="ARBA" id="ARBA00023140"/>
    </source>
</evidence>
<dbReference type="EMBL" id="CAXAJV020001293">
    <property type="protein sequence ID" value="CAL7942974.1"/>
    <property type="molecule type" value="Genomic_DNA"/>
</dbReference>
<evidence type="ECO:0008006" key="6">
    <source>
        <dbReference type="Google" id="ProtNLM"/>
    </source>
</evidence>
<keyword evidence="2" id="KW-0576">Peroxisome</keyword>
<evidence type="ECO:0000313" key="5">
    <source>
        <dbReference type="Proteomes" id="UP001642520"/>
    </source>
</evidence>
<gene>
    <name evidence="4" type="ORF">XYLVIOL_LOCUS5818</name>
</gene>
<evidence type="ECO:0000256" key="1">
    <source>
        <dbReference type="ARBA" id="ARBA00004275"/>
    </source>
</evidence>
<dbReference type="InterPro" id="IPR051053">
    <property type="entry name" value="ECH/Chromodomain_protein"/>
</dbReference>
<evidence type="ECO:0000256" key="3">
    <source>
        <dbReference type="ARBA" id="ARBA00023235"/>
    </source>
</evidence>
<evidence type="ECO:0000313" key="4">
    <source>
        <dbReference type="EMBL" id="CAL7942974.1"/>
    </source>
</evidence>
<reference evidence="4 5" key="1">
    <citation type="submission" date="2024-08" db="EMBL/GenBank/DDBJ databases">
        <authorList>
            <person name="Will J Nash"/>
            <person name="Angela Man"/>
            <person name="Seanna McTaggart"/>
            <person name="Kendall Baker"/>
            <person name="Tom Barker"/>
            <person name="Leah Catchpole"/>
            <person name="Alex Durrant"/>
            <person name="Karim Gharbi"/>
            <person name="Naomi Irish"/>
            <person name="Gemy Kaithakottil"/>
            <person name="Debby Ku"/>
            <person name="Aaliyah Providence"/>
            <person name="Felix Shaw"/>
            <person name="David Swarbreck"/>
            <person name="Chris Watkins"/>
            <person name="Ann M. McCartney"/>
            <person name="Giulio Formenti"/>
            <person name="Alice Mouton"/>
            <person name="Noel Vella"/>
            <person name="Bjorn M von Reumont"/>
            <person name="Adriana Vella"/>
            <person name="Wilfried Haerty"/>
        </authorList>
    </citation>
    <scope>NUCLEOTIDE SEQUENCE [LARGE SCALE GENOMIC DNA]</scope>
</reference>